<dbReference type="KEGG" id="cbu:CBU_1332"/>
<reference evidence="1 2" key="1">
    <citation type="journal article" date="2003" name="Proc. Natl. Acad. Sci. U.S.A.">
        <title>Complete genome sequence of the Q-fever pathogen, Coxiella burnetii.</title>
        <authorList>
            <person name="Seshadri R."/>
            <person name="Paulsen I.T."/>
            <person name="Eisen J.A."/>
            <person name="Read T.D."/>
            <person name="Nelson K.E."/>
            <person name="Nelson W.C."/>
            <person name="Ward N.L."/>
            <person name="Tettelin H."/>
            <person name="Davidsen T.M."/>
            <person name="Beanan M.J."/>
            <person name="Deboy R.T."/>
            <person name="Daugherty S.C."/>
            <person name="Brinkac L.M."/>
            <person name="Madupu R."/>
            <person name="Dodson R.J."/>
            <person name="Khouri H.M."/>
            <person name="Lee K.H."/>
            <person name="Carty H.A."/>
            <person name="Scanlan D."/>
            <person name="Heinzen R.A."/>
            <person name="Thompson H.A."/>
            <person name="Samuel J.E."/>
            <person name="Fraser C.M."/>
            <person name="Heidelberg J.F."/>
        </authorList>
    </citation>
    <scope>NUCLEOTIDE SEQUENCE [LARGE SCALE GENOMIC DNA]</scope>
    <source>
        <strain evidence="2">RSA 493 / Nine Mile phase I</strain>
    </source>
</reference>
<dbReference type="HOGENOM" id="CLU_3116939_0_0_6"/>
<evidence type="ECO:0000313" key="1">
    <source>
        <dbReference type="EMBL" id="AAO90835.1"/>
    </source>
</evidence>
<keyword evidence="2" id="KW-1185">Reference proteome</keyword>
<accession>Q83C05</accession>
<reference evidence="1 2" key="2">
    <citation type="journal article" date="2009" name="Infect. Immun.">
        <title>Comparative genomics reveal extensive transposon-mediated genomic plasticity and diversity among potential effector proteins within the genus Coxiella.</title>
        <authorList>
            <person name="Beare P.A."/>
            <person name="Unsworth N."/>
            <person name="Andoh M."/>
            <person name="Voth D.E."/>
            <person name="Omsland A."/>
            <person name="Gilk S.D."/>
            <person name="Williams K.P."/>
            <person name="Sobral B.W."/>
            <person name="Kupko J.J.III."/>
            <person name="Porcella S.F."/>
            <person name="Samuel J.E."/>
            <person name="Heinzen R.A."/>
        </authorList>
    </citation>
    <scope>NUCLEOTIDE SEQUENCE [LARGE SCALE GENOMIC DNA]</scope>
    <source>
        <strain evidence="2">RSA 493 / Nine Mile phase I</strain>
    </source>
</reference>
<organism evidence="1 2">
    <name type="scientific">Coxiella burnetii (strain RSA 493 / Nine Mile phase I)</name>
    <dbReference type="NCBI Taxonomy" id="227377"/>
    <lineage>
        <taxon>Bacteria</taxon>
        <taxon>Pseudomonadati</taxon>
        <taxon>Pseudomonadota</taxon>
        <taxon>Gammaproteobacteria</taxon>
        <taxon>Legionellales</taxon>
        <taxon>Coxiellaceae</taxon>
        <taxon>Coxiella</taxon>
    </lineage>
</organism>
<dbReference type="RefSeq" id="WP_010958155.1">
    <property type="nucleotide sequence ID" value="NC_002971.4"/>
</dbReference>
<dbReference type="GeneID" id="1209238"/>
<proteinExistence type="predicted"/>
<evidence type="ECO:0000313" key="2">
    <source>
        <dbReference type="Proteomes" id="UP000002671"/>
    </source>
</evidence>
<gene>
    <name evidence="1" type="ordered locus">CBU_1332</name>
</gene>
<dbReference type="RefSeq" id="NP_820321.1">
    <property type="nucleotide sequence ID" value="NC_002971.4"/>
</dbReference>
<dbReference type="AlphaFoldDB" id="Q83C05"/>
<dbReference type="EnsemblBacteria" id="AAO90835">
    <property type="protein sequence ID" value="AAO90835"/>
    <property type="gene ID" value="CBU_1332"/>
</dbReference>
<sequence>MDSLVDKDTRRYEPRGVFLNFIALAIESKLNTPYCSSLVYPSSSRENGLR</sequence>
<protein>
    <submittedName>
        <fullName evidence="1">Hypothetical cytosolic protein</fullName>
    </submittedName>
</protein>
<dbReference type="EMBL" id="AE016828">
    <property type="protein sequence ID" value="AAO90835.1"/>
    <property type="molecule type" value="Genomic_DNA"/>
</dbReference>
<name>Q83C05_COXBU</name>
<dbReference type="Proteomes" id="UP000002671">
    <property type="component" value="Chromosome"/>
</dbReference>